<evidence type="ECO:0000313" key="2">
    <source>
        <dbReference type="EMBL" id="GAA2361992.1"/>
    </source>
</evidence>
<dbReference type="EMBL" id="BAAASD010000033">
    <property type="protein sequence ID" value="GAA2361992.1"/>
    <property type="molecule type" value="Genomic_DNA"/>
</dbReference>
<dbReference type="Gene3D" id="3.30.530.20">
    <property type="match status" value="1"/>
</dbReference>
<dbReference type="RefSeq" id="WP_346177580.1">
    <property type="nucleotide sequence ID" value="NZ_BAAASD010000033.1"/>
</dbReference>
<dbReference type="SUPFAM" id="SSF55961">
    <property type="entry name" value="Bet v1-like"/>
    <property type="match status" value="1"/>
</dbReference>
<evidence type="ECO:0008006" key="4">
    <source>
        <dbReference type="Google" id="ProtNLM"/>
    </source>
</evidence>
<name>A0ABN3GX52_9ACTN</name>
<evidence type="ECO:0000313" key="3">
    <source>
        <dbReference type="Proteomes" id="UP001500253"/>
    </source>
</evidence>
<dbReference type="InterPro" id="IPR019587">
    <property type="entry name" value="Polyketide_cyclase/dehydratase"/>
</dbReference>
<comment type="caution">
    <text evidence="2">The sequence shown here is derived from an EMBL/GenBank/DDBJ whole genome shotgun (WGS) entry which is preliminary data.</text>
</comment>
<organism evidence="2 3">
    <name type="scientific">Streptomyces cuspidosporus</name>
    <dbReference type="NCBI Taxonomy" id="66882"/>
    <lineage>
        <taxon>Bacteria</taxon>
        <taxon>Bacillati</taxon>
        <taxon>Actinomycetota</taxon>
        <taxon>Actinomycetes</taxon>
        <taxon>Kitasatosporales</taxon>
        <taxon>Streptomycetaceae</taxon>
        <taxon>Streptomyces</taxon>
    </lineage>
</organism>
<proteinExistence type="predicted"/>
<evidence type="ECO:0000256" key="1">
    <source>
        <dbReference type="SAM" id="MobiDB-lite"/>
    </source>
</evidence>
<reference evidence="2 3" key="1">
    <citation type="journal article" date="2019" name="Int. J. Syst. Evol. Microbiol.">
        <title>The Global Catalogue of Microorganisms (GCM) 10K type strain sequencing project: providing services to taxonomists for standard genome sequencing and annotation.</title>
        <authorList>
            <consortium name="The Broad Institute Genomics Platform"/>
            <consortium name="The Broad Institute Genome Sequencing Center for Infectious Disease"/>
            <person name="Wu L."/>
            <person name="Ma J."/>
        </authorList>
    </citation>
    <scope>NUCLEOTIDE SEQUENCE [LARGE SCALE GENOMIC DNA]</scope>
    <source>
        <strain evidence="2 3">JCM 4316</strain>
    </source>
</reference>
<keyword evidence="3" id="KW-1185">Reference proteome</keyword>
<accession>A0ABN3GX52</accession>
<gene>
    <name evidence="2" type="ORF">GCM10010246_61140</name>
</gene>
<dbReference type="Proteomes" id="UP001500253">
    <property type="component" value="Unassembled WGS sequence"/>
</dbReference>
<sequence>MTAVRNVHERVIEAPAAAVGALLDRLSAADDPIFPTPAWPRMRLDGPLAVGADGGHGPIRYRVTAYEPGRRVRFDTPPGGGLDGYHELTVAPLGAERCRVRHVLECEVRGLLRLQWACAIRHIHDTMVEEIFDNIERAAAGGVARPVRWSPWVRLLHRLDWARPRAIAIPAAAQLVRTSLDRPDYEDAYRMELLPGMPRDPDAWTPVLRDAFPVLARAGGELLLDVNTAGLTARASILVDEHDVTLSTVVKAGSLRARLYWAVVKRVHPFMARTMLRRTHRALALAAPSAGERSRAATGRESATGSPAAPRGSRSDE</sequence>
<feature type="region of interest" description="Disordered" evidence="1">
    <location>
        <begin position="287"/>
        <end position="317"/>
    </location>
</feature>
<protein>
    <recommendedName>
        <fullName evidence="4">DUF2867 domain-containing protein</fullName>
    </recommendedName>
</protein>
<dbReference type="Pfam" id="PF10604">
    <property type="entry name" value="Polyketide_cyc2"/>
    <property type="match status" value="1"/>
</dbReference>
<dbReference type="InterPro" id="IPR023393">
    <property type="entry name" value="START-like_dom_sf"/>
</dbReference>